<keyword evidence="1" id="KW-0732">Signal</keyword>
<accession>A0A7K1YCC4</accession>
<evidence type="ECO:0000313" key="3">
    <source>
        <dbReference type="Proteomes" id="UP000466586"/>
    </source>
</evidence>
<evidence type="ECO:0000256" key="1">
    <source>
        <dbReference type="SAM" id="SignalP"/>
    </source>
</evidence>
<dbReference type="RefSeq" id="WP_160845414.1">
    <property type="nucleotide sequence ID" value="NZ_WVHT01000007.1"/>
</dbReference>
<evidence type="ECO:0000313" key="2">
    <source>
        <dbReference type="EMBL" id="MXV52234.1"/>
    </source>
</evidence>
<dbReference type="SUPFAM" id="SSF56925">
    <property type="entry name" value="OMPA-like"/>
    <property type="match status" value="1"/>
</dbReference>
<proteinExistence type="predicted"/>
<reference evidence="2 3" key="1">
    <citation type="submission" date="2019-11" db="EMBL/GenBank/DDBJ databases">
        <title>Pedobacter sp. HMF7647 Genome sequencing and assembly.</title>
        <authorList>
            <person name="Kang H."/>
            <person name="Kim H."/>
            <person name="Joh K."/>
        </authorList>
    </citation>
    <scope>NUCLEOTIDE SEQUENCE [LARGE SCALE GENOMIC DNA]</scope>
    <source>
        <strain evidence="2 3">HMF7647</strain>
    </source>
</reference>
<organism evidence="2 3">
    <name type="scientific">Hufsiella arboris</name>
    <dbReference type="NCBI Taxonomy" id="2695275"/>
    <lineage>
        <taxon>Bacteria</taxon>
        <taxon>Pseudomonadati</taxon>
        <taxon>Bacteroidota</taxon>
        <taxon>Sphingobacteriia</taxon>
        <taxon>Sphingobacteriales</taxon>
        <taxon>Sphingobacteriaceae</taxon>
        <taxon>Hufsiella</taxon>
    </lineage>
</organism>
<comment type="caution">
    <text evidence="2">The sequence shown here is derived from an EMBL/GenBank/DDBJ whole genome shotgun (WGS) entry which is preliminary data.</text>
</comment>
<feature type="signal peptide" evidence="1">
    <location>
        <begin position="1"/>
        <end position="19"/>
    </location>
</feature>
<gene>
    <name evidence="2" type="ORF">GS399_14745</name>
</gene>
<dbReference type="Proteomes" id="UP000466586">
    <property type="component" value="Unassembled WGS sequence"/>
</dbReference>
<protein>
    <recommendedName>
        <fullName evidence="4">Outer membrane beta-barrel protein</fullName>
    </recommendedName>
</protein>
<evidence type="ECO:0008006" key="4">
    <source>
        <dbReference type="Google" id="ProtNLM"/>
    </source>
</evidence>
<keyword evidence="3" id="KW-1185">Reference proteome</keyword>
<sequence length="243" mass="27936">MKIFLPFFILASIFTAGNAQVVKTDTTNAPLVYPKNQKKLIQSDFMYSIAVSGYSYQQLPKIMNQVNYSDYKSSYLNGLMIKFNDNQISYRLTGYYYKDDISFKNNCNSCEIAKGKLTDYSFKIGFEKNISYSSVQPYFGVDLGYRYNQFQGTSYDFNSGAALYDANAQKNSVVFSPFFGLRYNFVNHFSIGAEAGLDILYSYERQEKTPVGSFPSVNKYNRWEYLLKPLSMITLQYSFGSVY</sequence>
<dbReference type="EMBL" id="WVHT01000007">
    <property type="protein sequence ID" value="MXV52234.1"/>
    <property type="molecule type" value="Genomic_DNA"/>
</dbReference>
<name>A0A7K1YCC4_9SPHI</name>
<feature type="chain" id="PRO_5029610921" description="Outer membrane beta-barrel protein" evidence="1">
    <location>
        <begin position="20"/>
        <end position="243"/>
    </location>
</feature>
<dbReference type="InterPro" id="IPR011250">
    <property type="entry name" value="OMP/PagP_B-barrel"/>
</dbReference>
<dbReference type="AlphaFoldDB" id="A0A7K1YCC4"/>